<dbReference type="Proteomes" id="UP001238163">
    <property type="component" value="Unassembled WGS sequence"/>
</dbReference>
<feature type="binding site" evidence="7 9">
    <location>
        <position position="88"/>
    </location>
    <ligand>
        <name>3-methyl-2-oxobutanoate</name>
        <dbReference type="ChEBI" id="CHEBI:11851"/>
    </ligand>
</feature>
<dbReference type="PIRSF" id="PIRSF000388">
    <property type="entry name" value="Pantoate_hydroxy_MeTrfase"/>
    <property type="match status" value="1"/>
</dbReference>
<evidence type="ECO:0000256" key="5">
    <source>
        <dbReference type="ARBA" id="ARBA00022679"/>
    </source>
</evidence>
<dbReference type="InterPro" id="IPR015813">
    <property type="entry name" value="Pyrv/PenolPyrv_kinase-like_dom"/>
</dbReference>
<dbReference type="Pfam" id="PF02548">
    <property type="entry name" value="Pantoate_transf"/>
    <property type="match status" value="1"/>
</dbReference>
<proteinExistence type="inferred from homology"/>
<comment type="function">
    <text evidence="6 7">Catalyzes the reversible reaction in which hydroxymethyl group from 5,10-methylenetetrahydrofolate is transferred onto alpha-ketoisovalerate to form ketopantoate.</text>
</comment>
<dbReference type="AlphaFoldDB" id="A0AAE3VEY9"/>
<keyword evidence="5 7" id="KW-0808">Transferase</keyword>
<keyword evidence="12" id="KW-1185">Reference proteome</keyword>
<evidence type="ECO:0000256" key="8">
    <source>
        <dbReference type="PIRSR" id="PIRSR000388-1"/>
    </source>
</evidence>
<dbReference type="RefSeq" id="WP_307260449.1">
    <property type="nucleotide sequence ID" value="NZ_JAUSVL010000001.1"/>
</dbReference>
<dbReference type="HAMAP" id="MF_00156">
    <property type="entry name" value="PanB"/>
    <property type="match status" value="1"/>
</dbReference>
<evidence type="ECO:0000256" key="9">
    <source>
        <dbReference type="PIRSR" id="PIRSR000388-2"/>
    </source>
</evidence>
<evidence type="ECO:0000256" key="3">
    <source>
        <dbReference type="ARBA" id="ARBA00011424"/>
    </source>
</evidence>
<dbReference type="GO" id="GO:0003864">
    <property type="term" value="F:3-methyl-2-oxobutanoate hydroxymethyltransferase activity"/>
    <property type="evidence" value="ECO:0007669"/>
    <property type="project" value="UniProtKB-UniRule"/>
</dbReference>
<dbReference type="EMBL" id="JAUSVL010000001">
    <property type="protein sequence ID" value="MDQ0289110.1"/>
    <property type="molecule type" value="Genomic_DNA"/>
</dbReference>
<feature type="binding site" evidence="7 10">
    <location>
        <position position="88"/>
    </location>
    <ligand>
        <name>Mg(2+)</name>
        <dbReference type="ChEBI" id="CHEBI:18420"/>
    </ligand>
</feature>
<sequence>MDNPVRKVTVRDLSKKKAAKEMIVTITAYDAIMGRLADEAGCDLILVGDSMGNTVLGYQNTIPVTLAESLMLTAAVCRGVKRAMVIGDMPFMSYQINGDEAVRNAGRYLKECGADGVKLEGGRVMLPVIKRLVEAGIPVFGHIGLLPQSVLKDGGYRIHGRSSNEAAALLDDALAVQEAGAFAVTLEGIPAPLSAQISEQLSIPTIGIGAGPHCDGQIQVITDLLGLGGAFLPRHAKLYAKLADTVRDAIGTYREDVCAGRFPGEEHSAK</sequence>
<dbReference type="GO" id="GO:0015940">
    <property type="term" value="P:pantothenate biosynthetic process"/>
    <property type="evidence" value="ECO:0007669"/>
    <property type="project" value="UniProtKB-UniRule"/>
</dbReference>
<comment type="cofactor">
    <cofactor evidence="7 10">
        <name>Mg(2+)</name>
        <dbReference type="ChEBI" id="CHEBI:18420"/>
    </cofactor>
    <text evidence="7 10">Binds 1 Mg(2+) ion per subunit.</text>
</comment>
<keyword evidence="7 10" id="KW-0479">Metal-binding</keyword>
<dbReference type="NCBIfam" id="TIGR00222">
    <property type="entry name" value="panB"/>
    <property type="match status" value="1"/>
</dbReference>
<evidence type="ECO:0000256" key="2">
    <source>
        <dbReference type="ARBA" id="ARBA00008676"/>
    </source>
</evidence>
<dbReference type="FunFam" id="3.20.20.60:FF:000003">
    <property type="entry name" value="3-methyl-2-oxobutanoate hydroxymethyltransferase"/>
    <property type="match status" value="1"/>
</dbReference>
<feature type="binding site" evidence="7 9">
    <location>
        <begin position="49"/>
        <end position="50"/>
    </location>
    <ligand>
        <name>3-methyl-2-oxobutanoate</name>
        <dbReference type="ChEBI" id="CHEBI:11851"/>
    </ligand>
</feature>
<name>A0AAE3VEY9_9BACT</name>
<evidence type="ECO:0000313" key="12">
    <source>
        <dbReference type="Proteomes" id="UP001238163"/>
    </source>
</evidence>
<dbReference type="InterPro" id="IPR040442">
    <property type="entry name" value="Pyrv_kinase-like_dom_sf"/>
</dbReference>
<dbReference type="GO" id="GO:0000287">
    <property type="term" value="F:magnesium ion binding"/>
    <property type="evidence" value="ECO:0007669"/>
    <property type="project" value="TreeGrafter"/>
</dbReference>
<comment type="similarity">
    <text evidence="2 7">Belongs to the PanB family.</text>
</comment>
<evidence type="ECO:0000256" key="6">
    <source>
        <dbReference type="ARBA" id="ARBA00056497"/>
    </source>
</evidence>
<comment type="pathway">
    <text evidence="1 7">Cofactor biosynthesis; (R)-pantothenate biosynthesis; (R)-pantoate from 3-methyl-2-oxobutanoate: step 1/2.</text>
</comment>
<dbReference type="Gene3D" id="3.20.20.60">
    <property type="entry name" value="Phosphoenolpyruvate-binding domains"/>
    <property type="match status" value="1"/>
</dbReference>
<dbReference type="InterPro" id="IPR003700">
    <property type="entry name" value="Pantoate_hydroxy_MeTrfase"/>
</dbReference>
<evidence type="ECO:0000313" key="11">
    <source>
        <dbReference type="EMBL" id="MDQ0289110.1"/>
    </source>
</evidence>
<keyword evidence="7" id="KW-0963">Cytoplasm</keyword>
<comment type="catalytic activity">
    <reaction evidence="7">
        <text>(6R)-5,10-methylene-5,6,7,8-tetrahydrofolate + 3-methyl-2-oxobutanoate + H2O = 2-dehydropantoate + (6S)-5,6,7,8-tetrahydrofolate</text>
        <dbReference type="Rhea" id="RHEA:11824"/>
        <dbReference type="ChEBI" id="CHEBI:11561"/>
        <dbReference type="ChEBI" id="CHEBI:11851"/>
        <dbReference type="ChEBI" id="CHEBI:15377"/>
        <dbReference type="ChEBI" id="CHEBI:15636"/>
        <dbReference type="ChEBI" id="CHEBI:57453"/>
        <dbReference type="EC" id="2.1.2.11"/>
    </reaction>
</comment>
<evidence type="ECO:0000256" key="10">
    <source>
        <dbReference type="PIRSR" id="PIRSR000388-3"/>
    </source>
</evidence>
<dbReference type="NCBIfam" id="NF001452">
    <property type="entry name" value="PRK00311.1"/>
    <property type="match status" value="1"/>
</dbReference>
<evidence type="ECO:0000256" key="7">
    <source>
        <dbReference type="HAMAP-Rule" id="MF_00156"/>
    </source>
</evidence>
<evidence type="ECO:0000256" key="1">
    <source>
        <dbReference type="ARBA" id="ARBA00005033"/>
    </source>
</evidence>
<accession>A0AAE3VEY9</accession>
<evidence type="ECO:0000256" key="4">
    <source>
        <dbReference type="ARBA" id="ARBA00022655"/>
    </source>
</evidence>
<protein>
    <recommendedName>
        <fullName evidence="7">3-methyl-2-oxobutanoate hydroxymethyltransferase</fullName>
        <ecNumber evidence="7">2.1.2.11</ecNumber>
    </recommendedName>
    <alternativeName>
        <fullName evidence="7">Ketopantoate hydroxymethyltransferase</fullName>
        <shortName evidence="7">KPHMT</shortName>
    </alternativeName>
</protein>
<dbReference type="EC" id="2.1.2.11" evidence="7"/>
<comment type="caution">
    <text evidence="11">The sequence shown here is derived from an EMBL/GenBank/DDBJ whole genome shotgun (WGS) entry which is preliminary data.</text>
</comment>
<dbReference type="GO" id="GO:0005737">
    <property type="term" value="C:cytoplasm"/>
    <property type="evidence" value="ECO:0007669"/>
    <property type="project" value="UniProtKB-SubCell"/>
</dbReference>
<dbReference type="CDD" id="cd06557">
    <property type="entry name" value="KPHMT-like"/>
    <property type="match status" value="1"/>
</dbReference>
<dbReference type="PANTHER" id="PTHR20881">
    <property type="entry name" value="3-METHYL-2-OXOBUTANOATE HYDROXYMETHYLTRANSFERASE"/>
    <property type="match status" value="1"/>
</dbReference>
<feature type="binding site" evidence="7 10">
    <location>
        <position position="49"/>
    </location>
    <ligand>
        <name>Mg(2+)</name>
        <dbReference type="ChEBI" id="CHEBI:18420"/>
    </ligand>
</feature>
<feature type="active site" description="Proton acceptor" evidence="7 8">
    <location>
        <position position="187"/>
    </location>
</feature>
<organism evidence="11 12">
    <name type="scientific">Oligosphaera ethanolica</name>
    <dbReference type="NCBI Taxonomy" id="760260"/>
    <lineage>
        <taxon>Bacteria</taxon>
        <taxon>Pseudomonadati</taxon>
        <taxon>Lentisphaerota</taxon>
        <taxon>Oligosphaeria</taxon>
        <taxon>Oligosphaerales</taxon>
        <taxon>Oligosphaeraceae</taxon>
        <taxon>Oligosphaera</taxon>
    </lineage>
</organism>
<feature type="binding site" evidence="7 10">
    <location>
        <position position="120"/>
    </location>
    <ligand>
        <name>Mg(2+)</name>
        <dbReference type="ChEBI" id="CHEBI:18420"/>
    </ligand>
</feature>
<dbReference type="SUPFAM" id="SSF51621">
    <property type="entry name" value="Phosphoenolpyruvate/pyruvate domain"/>
    <property type="match status" value="1"/>
</dbReference>
<keyword evidence="7 10" id="KW-0460">Magnesium</keyword>
<gene>
    <name evidence="7" type="primary">panB</name>
    <name evidence="11" type="ORF">J3R75_001217</name>
</gene>
<feature type="binding site" evidence="7 9">
    <location>
        <position position="118"/>
    </location>
    <ligand>
        <name>3-methyl-2-oxobutanoate</name>
        <dbReference type="ChEBI" id="CHEBI:11851"/>
    </ligand>
</feature>
<keyword evidence="4 7" id="KW-0566">Pantothenate biosynthesis</keyword>
<comment type="subunit">
    <text evidence="3 7">Homodecamer; pentamer of dimers.</text>
</comment>
<reference evidence="11" key="1">
    <citation type="submission" date="2023-07" db="EMBL/GenBank/DDBJ databases">
        <title>Genomic Encyclopedia of Type Strains, Phase IV (KMG-IV): sequencing the most valuable type-strain genomes for metagenomic binning, comparative biology and taxonomic classification.</title>
        <authorList>
            <person name="Goeker M."/>
        </authorList>
    </citation>
    <scope>NUCLEOTIDE SEQUENCE</scope>
    <source>
        <strain evidence="11">DSM 24202</strain>
    </source>
</reference>
<comment type="subcellular location">
    <subcellularLocation>
        <location evidence="7">Cytoplasm</location>
    </subcellularLocation>
</comment>
<dbReference type="PANTHER" id="PTHR20881:SF0">
    <property type="entry name" value="3-METHYL-2-OXOBUTANOATE HYDROXYMETHYLTRANSFERASE"/>
    <property type="match status" value="1"/>
</dbReference>